<gene>
    <name evidence="1" type="ORF">HELGO_WM14002</name>
</gene>
<protein>
    <submittedName>
        <fullName evidence="1">Heavy metal RND efflux outer membrane protein, CzcC family</fullName>
    </submittedName>
</protein>
<dbReference type="EMBL" id="CACVAP010000041">
    <property type="protein sequence ID" value="CAA6803834.1"/>
    <property type="molecule type" value="Genomic_DNA"/>
</dbReference>
<proteinExistence type="predicted"/>
<dbReference type="Gene3D" id="1.20.1600.10">
    <property type="entry name" value="Outer membrane efflux proteins (OEP)"/>
    <property type="match status" value="1"/>
</dbReference>
<accession>A0A6S6SFP8</accession>
<dbReference type="PANTHER" id="PTHR30203">
    <property type="entry name" value="OUTER MEMBRANE CATION EFFLUX PROTEIN"/>
    <property type="match status" value="1"/>
</dbReference>
<reference evidence="1" key="1">
    <citation type="submission" date="2020-01" db="EMBL/GenBank/DDBJ databases">
        <authorList>
            <person name="Meier V. D."/>
            <person name="Meier V D."/>
        </authorList>
    </citation>
    <scope>NUCLEOTIDE SEQUENCE</scope>
    <source>
        <strain evidence="1">HLG_WM_MAG_06</strain>
    </source>
</reference>
<dbReference type="SUPFAM" id="SSF56954">
    <property type="entry name" value="Outer membrane efflux proteins (OEP)"/>
    <property type="match status" value="1"/>
</dbReference>
<dbReference type="GO" id="GO:0015562">
    <property type="term" value="F:efflux transmembrane transporter activity"/>
    <property type="evidence" value="ECO:0007669"/>
    <property type="project" value="InterPro"/>
</dbReference>
<name>A0A6S6SFP8_9BACT</name>
<evidence type="ECO:0000313" key="1">
    <source>
        <dbReference type="EMBL" id="CAA6803834.1"/>
    </source>
</evidence>
<dbReference type="InterPro" id="IPR010131">
    <property type="entry name" value="MdtP/NodT-like"/>
</dbReference>
<organism evidence="1">
    <name type="scientific">uncultured Sulfurovum sp</name>
    <dbReference type="NCBI Taxonomy" id="269237"/>
    <lineage>
        <taxon>Bacteria</taxon>
        <taxon>Pseudomonadati</taxon>
        <taxon>Campylobacterota</taxon>
        <taxon>Epsilonproteobacteria</taxon>
        <taxon>Campylobacterales</taxon>
        <taxon>Sulfurovaceae</taxon>
        <taxon>Sulfurovum</taxon>
        <taxon>environmental samples</taxon>
    </lineage>
</organism>
<dbReference type="AlphaFoldDB" id="A0A6S6SFP8"/>
<sequence>MKSVILGLFVVVNLHAVGYEELLQRAIQNNTTLKINKTKEQSIALQGQIEMRLANPNFEFEVADFSAKRVLRENQFGTRVGVSQSLLLPSLKRDKKALTQSRVALSTQEVALEKSEFIYGFNLYYLAYKEAVKKEILAQEALVISQKTVAISKARFKAGSVAKSEFLQAKIEEQGIRTLLKKLQLTGIQSRDSLLRFSNVSEAIEVETAQYFVLSQVQNEHPLLKVTKQKEKVAKEALKVASHKIESFELFSEIEAEPEQDIFRIGVSIALPIFNQKSEEKQLAKIELNNQKLALAFEKKSLRVELFQRLEAIRTQQQLESQYEVLIVEQKQLLALYQEGYRVAKVNLLKLNILKEQLLQSKEKLLETKISIEENSIKINYLQGAYNE</sequence>